<evidence type="ECO:0000256" key="7">
    <source>
        <dbReference type="ARBA" id="ARBA00023316"/>
    </source>
</evidence>
<accession>S8EGX7</accession>
<dbReference type="OrthoDB" id="118256at2759"/>
<proteinExistence type="inferred from homology"/>
<evidence type="ECO:0000313" key="11">
    <source>
        <dbReference type="EMBL" id="EPT02494.1"/>
    </source>
</evidence>
<dbReference type="InParanoid" id="S8EGX7"/>
<comment type="similarity">
    <text evidence="2">Belongs to the PGA52 family.</text>
</comment>
<evidence type="ECO:0000256" key="3">
    <source>
        <dbReference type="ARBA" id="ARBA00012780"/>
    </source>
</evidence>
<feature type="signal peptide" evidence="8">
    <location>
        <begin position="1"/>
        <end position="17"/>
    </location>
</feature>
<dbReference type="Proteomes" id="UP000015241">
    <property type="component" value="Unassembled WGS sequence"/>
</dbReference>
<keyword evidence="12" id="KW-1185">Reference proteome</keyword>
<feature type="domain" description="Cell wall protein YJL171C/Tos1 C-terminal" evidence="9">
    <location>
        <begin position="108"/>
        <end position="328"/>
    </location>
</feature>
<dbReference type="EC" id="3.2.1.39" evidence="3"/>
<dbReference type="PANTHER" id="PTHR31737">
    <property type="entry name" value="PROTEIN TOS1"/>
    <property type="match status" value="1"/>
</dbReference>
<evidence type="ECO:0000259" key="10">
    <source>
        <dbReference type="Pfam" id="PF10290"/>
    </source>
</evidence>
<dbReference type="Pfam" id="PF10287">
    <property type="entry name" value="YJL171C_Tos1_C"/>
    <property type="match status" value="1"/>
</dbReference>
<dbReference type="eggNOG" id="ENOG502QSI7">
    <property type="taxonomic scope" value="Eukaryota"/>
</dbReference>
<comment type="catalytic activity">
    <reaction evidence="1">
        <text>Hydrolysis of (1-&gt;3)-beta-D-glucosidic linkages in (1-&gt;3)-beta-D-glucans.</text>
        <dbReference type="EC" id="3.2.1.39"/>
    </reaction>
</comment>
<evidence type="ECO:0000256" key="1">
    <source>
        <dbReference type="ARBA" id="ARBA00000382"/>
    </source>
</evidence>
<dbReference type="HOGENOM" id="CLU_030276_5_1_1"/>
<reference evidence="11 12" key="1">
    <citation type="journal article" date="2012" name="Science">
        <title>The Paleozoic origin of enzymatic lignin decomposition reconstructed from 31 fungal genomes.</title>
        <authorList>
            <person name="Floudas D."/>
            <person name="Binder M."/>
            <person name="Riley R."/>
            <person name="Barry K."/>
            <person name="Blanchette R.A."/>
            <person name="Henrissat B."/>
            <person name="Martinez A.T."/>
            <person name="Otillar R."/>
            <person name="Spatafora J.W."/>
            <person name="Yadav J.S."/>
            <person name="Aerts A."/>
            <person name="Benoit I."/>
            <person name="Boyd A."/>
            <person name="Carlson A."/>
            <person name="Copeland A."/>
            <person name="Coutinho P.M."/>
            <person name="de Vries R.P."/>
            <person name="Ferreira P."/>
            <person name="Findley K."/>
            <person name="Foster B."/>
            <person name="Gaskell J."/>
            <person name="Glotzer D."/>
            <person name="Gorecki P."/>
            <person name="Heitman J."/>
            <person name="Hesse C."/>
            <person name="Hori C."/>
            <person name="Igarashi K."/>
            <person name="Jurgens J.A."/>
            <person name="Kallen N."/>
            <person name="Kersten P."/>
            <person name="Kohler A."/>
            <person name="Kuees U."/>
            <person name="Kumar T.K.A."/>
            <person name="Kuo A."/>
            <person name="LaButti K."/>
            <person name="Larrondo L.F."/>
            <person name="Lindquist E."/>
            <person name="Ling A."/>
            <person name="Lombard V."/>
            <person name="Lucas S."/>
            <person name="Lundell T."/>
            <person name="Martin R."/>
            <person name="McLaughlin D.J."/>
            <person name="Morgenstern I."/>
            <person name="Morin E."/>
            <person name="Murat C."/>
            <person name="Nagy L.G."/>
            <person name="Nolan M."/>
            <person name="Ohm R.A."/>
            <person name="Patyshakuliyeva A."/>
            <person name="Rokas A."/>
            <person name="Ruiz-Duenas F.J."/>
            <person name="Sabat G."/>
            <person name="Salamov A."/>
            <person name="Samejima M."/>
            <person name="Schmutz J."/>
            <person name="Slot J.C."/>
            <person name="St John F."/>
            <person name="Stenlid J."/>
            <person name="Sun H."/>
            <person name="Sun S."/>
            <person name="Syed K."/>
            <person name="Tsang A."/>
            <person name="Wiebenga A."/>
            <person name="Young D."/>
            <person name="Pisabarro A."/>
            <person name="Eastwood D.C."/>
            <person name="Martin F."/>
            <person name="Cullen D."/>
            <person name="Grigoriev I.V."/>
            <person name="Hibbett D.S."/>
        </authorList>
    </citation>
    <scope>NUCLEOTIDE SEQUENCE</scope>
    <source>
        <strain evidence="12">FP-58527</strain>
    </source>
</reference>
<keyword evidence="7" id="KW-0961">Cell wall biogenesis/degradation</keyword>
<evidence type="ECO:0000256" key="6">
    <source>
        <dbReference type="ARBA" id="ARBA00023295"/>
    </source>
</evidence>
<evidence type="ECO:0000259" key="9">
    <source>
        <dbReference type="Pfam" id="PF10287"/>
    </source>
</evidence>
<keyword evidence="5" id="KW-0378">Hydrolase</keyword>
<keyword evidence="6" id="KW-0326">Glycosidase</keyword>
<evidence type="ECO:0000256" key="4">
    <source>
        <dbReference type="ARBA" id="ARBA00022729"/>
    </source>
</evidence>
<dbReference type="InterPro" id="IPR018807">
    <property type="entry name" value="YJL171C/Tos1_N"/>
</dbReference>
<dbReference type="STRING" id="743788.S8EGX7"/>
<evidence type="ECO:0000313" key="12">
    <source>
        <dbReference type="Proteomes" id="UP000015241"/>
    </source>
</evidence>
<dbReference type="EMBL" id="KE504135">
    <property type="protein sequence ID" value="EPT02494.1"/>
    <property type="molecule type" value="Genomic_DNA"/>
</dbReference>
<dbReference type="GO" id="GO:0071555">
    <property type="term" value="P:cell wall organization"/>
    <property type="evidence" value="ECO:0007669"/>
    <property type="project" value="UniProtKB-KW"/>
</dbReference>
<dbReference type="PANTHER" id="PTHR31737:SF2">
    <property type="entry name" value="PROTEIN TOS1"/>
    <property type="match status" value="1"/>
</dbReference>
<feature type="chain" id="PRO_5004550529" description="glucan endo-1,3-beta-D-glucosidase" evidence="8">
    <location>
        <begin position="18"/>
        <end position="365"/>
    </location>
</feature>
<evidence type="ECO:0000256" key="2">
    <source>
        <dbReference type="ARBA" id="ARBA00006055"/>
    </source>
</evidence>
<keyword evidence="4 8" id="KW-0732">Signal</keyword>
<organism evidence="11 12">
    <name type="scientific">Fomitopsis schrenkii</name>
    <name type="common">Brown rot fungus</name>
    <dbReference type="NCBI Taxonomy" id="2126942"/>
    <lineage>
        <taxon>Eukaryota</taxon>
        <taxon>Fungi</taxon>
        <taxon>Dikarya</taxon>
        <taxon>Basidiomycota</taxon>
        <taxon>Agaricomycotina</taxon>
        <taxon>Agaricomycetes</taxon>
        <taxon>Polyporales</taxon>
        <taxon>Fomitopsis</taxon>
    </lineage>
</organism>
<evidence type="ECO:0000256" key="8">
    <source>
        <dbReference type="SAM" id="SignalP"/>
    </source>
</evidence>
<dbReference type="GO" id="GO:0042973">
    <property type="term" value="F:glucan endo-1,3-beta-D-glucosidase activity"/>
    <property type="evidence" value="ECO:0007669"/>
    <property type="project" value="UniProtKB-EC"/>
</dbReference>
<evidence type="ECO:0000256" key="5">
    <source>
        <dbReference type="ARBA" id="ARBA00022801"/>
    </source>
</evidence>
<dbReference type="AlphaFoldDB" id="S8EGX7"/>
<dbReference type="InterPro" id="IPR018805">
    <property type="entry name" value="YJL171C/Tos1_C"/>
</dbReference>
<sequence length="365" mass="38259">MFSALVAASTLLAGAHALTPNNIMRRDNALTSLKYTNVGGSGSYNKVTNLVAGEFPSCTVSDFCQTESTTVSGNLAPFNDEITIAFRGPMTISNIAVYQPSTNGSSATWSQTSSWTAGAAGSNNLVFMNNKGGGASGEWSICGGASQSYANGAWDDAAASPMSEVMAGTLPASQEVNIMTAQACNDTNPCDGFSRGTANHGWTDSKMFIITATMPESSDASQVPAIWALNGQIVRSAQYGCNCRNEGAQGCGELDIAEVLYGTNDDPNAAISEIYSFKGATGSGASAFARPVDTPATYQVLFDVSGDQIAINELTEWDYTQTAITRSIVSGYADASSGETVSFSANTRRADKRSIFGAHHRRHNH</sequence>
<name>S8EGX7_FOMSC</name>
<gene>
    <name evidence="11" type="ORF">FOMPIDRAFT_1022844</name>
</gene>
<dbReference type="Pfam" id="PF10290">
    <property type="entry name" value="YJL171C_Tos1_N"/>
    <property type="match status" value="1"/>
</dbReference>
<feature type="domain" description="Cell wall protein YJL171C/Tos1 N-terminal" evidence="10">
    <location>
        <begin position="32"/>
        <end position="100"/>
    </location>
</feature>
<protein>
    <recommendedName>
        <fullName evidence="3">glucan endo-1,3-beta-D-glucosidase</fullName>
        <ecNumber evidence="3">3.2.1.39</ecNumber>
    </recommendedName>
</protein>